<dbReference type="PANTHER" id="PTHR10655:SF17">
    <property type="entry name" value="LYSOPHOSPHOLIPASE-LIKE PROTEIN 1"/>
    <property type="match status" value="1"/>
</dbReference>
<accession>A0A9K3LLG4</accession>
<sequence>MSLSKRISIAENTCRRNFSTQKIRSNSSGIHCRHIHWLVLVHIAMNRAAAAMSTQKKGALIFLHGLGDTPAGWSSLEQTLPSMRPKLQDIAYVFPPAPTIPISINGGMAMPGWFDLYDWPIAVGSQDDPEGLQRSVSMVQNEVKKLNEQGIPSSKIVVGGFSQGGAVSLLYCYQQKEQSFAGCAALSAWLTLPDQLAVSAKAKSTPLFWGHGRMDDKVLFDQQAFGIAKLEEQGIKVDGKAYNMGHSSHPQEMEDLADFLEECLFSDGAESASEL</sequence>
<evidence type="ECO:0000259" key="2">
    <source>
        <dbReference type="Pfam" id="PF02230"/>
    </source>
</evidence>
<reference evidence="3" key="2">
    <citation type="submission" date="2021-04" db="EMBL/GenBank/DDBJ databases">
        <authorList>
            <person name="Podell S."/>
        </authorList>
    </citation>
    <scope>NUCLEOTIDE SEQUENCE</scope>
    <source>
        <strain evidence="3">Hildebrandi</strain>
    </source>
</reference>
<dbReference type="GO" id="GO:0008474">
    <property type="term" value="F:palmitoyl-(protein) hydrolase activity"/>
    <property type="evidence" value="ECO:0007669"/>
    <property type="project" value="TreeGrafter"/>
</dbReference>
<name>A0A9K3LLG4_9STRA</name>
<keyword evidence="4" id="KW-1185">Reference proteome</keyword>
<evidence type="ECO:0000313" key="4">
    <source>
        <dbReference type="Proteomes" id="UP000693970"/>
    </source>
</evidence>
<dbReference type="GO" id="GO:0005737">
    <property type="term" value="C:cytoplasm"/>
    <property type="evidence" value="ECO:0007669"/>
    <property type="project" value="TreeGrafter"/>
</dbReference>
<dbReference type="OrthoDB" id="2418081at2759"/>
<reference evidence="3" key="1">
    <citation type="journal article" date="2021" name="Sci. Rep.">
        <title>Diploid genomic architecture of Nitzschia inconspicua, an elite biomass production diatom.</title>
        <authorList>
            <person name="Oliver A."/>
            <person name="Podell S."/>
            <person name="Pinowska A."/>
            <person name="Traller J.C."/>
            <person name="Smith S.R."/>
            <person name="McClure R."/>
            <person name="Beliaev A."/>
            <person name="Bohutskyi P."/>
            <person name="Hill E.A."/>
            <person name="Rabines A."/>
            <person name="Zheng H."/>
            <person name="Allen L.Z."/>
            <person name="Kuo A."/>
            <person name="Grigoriev I.V."/>
            <person name="Allen A.E."/>
            <person name="Hazlebeck D."/>
            <person name="Allen E.E."/>
        </authorList>
    </citation>
    <scope>NUCLEOTIDE SEQUENCE</scope>
    <source>
        <strain evidence="3">Hildebrandi</strain>
    </source>
</reference>
<evidence type="ECO:0000313" key="3">
    <source>
        <dbReference type="EMBL" id="KAG7364508.1"/>
    </source>
</evidence>
<dbReference type="InterPro" id="IPR003140">
    <property type="entry name" value="PLipase/COase/thioEstase"/>
</dbReference>
<dbReference type="GO" id="GO:0052689">
    <property type="term" value="F:carboxylic ester hydrolase activity"/>
    <property type="evidence" value="ECO:0007669"/>
    <property type="project" value="TreeGrafter"/>
</dbReference>
<feature type="domain" description="Phospholipase/carboxylesterase/thioesterase" evidence="2">
    <location>
        <begin position="53"/>
        <end position="263"/>
    </location>
</feature>
<dbReference type="InterPro" id="IPR050565">
    <property type="entry name" value="LYPA1-2/EST-like"/>
</dbReference>
<gene>
    <name evidence="3" type="ORF">IV203_037710</name>
</gene>
<proteinExistence type="predicted"/>
<keyword evidence="1" id="KW-0378">Hydrolase</keyword>
<dbReference type="Pfam" id="PF02230">
    <property type="entry name" value="Abhydrolase_2"/>
    <property type="match status" value="1"/>
</dbReference>
<dbReference type="AlphaFoldDB" id="A0A9K3LLG4"/>
<dbReference type="EMBL" id="JAGRRH010000009">
    <property type="protein sequence ID" value="KAG7364508.1"/>
    <property type="molecule type" value="Genomic_DNA"/>
</dbReference>
<dbReference type="PANTHER" id="PTHR10655">
    <property type="entry name" value="LYSOPHOSPHOLIPASE-RELATED"/>
    <property type="match status" value="1"/>
</dbReference>
<evidence type="ECO:0000256" key="1">
    <source>
        <dbReference type="ARBA" id="ARBA00022801"/>
    </source>
</evidence>
<comment type="caution">
    <text evidence="3">The sequence shown here is derived from an EMBL/GenBank/DDBJ whole genome shotgun (WGS) entry which is preliminary data.</text>
</comment>
<dbReference type="Proteomes" id="UP000693970">
    <property type="component" value="Unassembled WGS sequence"/>
</dbReference>
<organism evidence="3 4">
    <name type="scientific">Nitzschia inconspicua</name>
    <dbReference type="NCBI Taxonomy" id="303405"/>
    <lineage>
        <taxon>Eukaryota</taxon>
        <taxon>Sar</taxon>
        <taxon>Stramenopiles</taxon>
        <taxon>Ochrophyta</taxon>
        <taxon>Bacillariophyta</taxon>
        <taxon>Bacillariophyceae</taxon>
        <taxon>Bacillariophycidae</taxon>
        <taxon>Bacillariales</taxon>
        <taxon>Bacillariaceae</taxon>
        <taxon>Nitzschia</taxon>
    </lineage>
</organism>
<protein>
    <submittedName>
        <fullName evidence="3">Carboxylesterase</fullName>
    </submittedName>
</protein>